<keyword evidence="4" id="KW-0269">Exonuclease</keyword>
<dbReference type="SUPFAM" id="SSF52980">
    <property type="entry name" value="Restriction endonuclease-like"/>
    <property type="match status" value="1"/>
</dbReference>
<dbReference type="EMBL" id="KK107540">
    <property type="protein sequence ID" value="EZA49093.1"/>
    <property type="molecule type" value="Genomic_DNA"/>
</dbReference>
<keyword evidence="8" id="KW-1185">Reference proteome</keyword>
<dbReference type="InterPro" id="IPR049012">
    <property type="entry name" value="Mutator_transp_dom"/>
</dbReference>
<name>A0A026VZ66_OOCBI</name>
<feature type="domain" description="Mutator-like transposase" evidence="6">
    <location>
        <begin position="2"/>
        <end position="241"/>
    </location>
</feature>
<dbReference type="InterPro" id="IPR011604">
    <property type="entry name" value="PDDEXK-like_dom_sf"/>
</dbReference>
<feature type="region of interest" description="Disordered" evidence="5">
    <location>
        <begin position="367"/>
        <end position="391"/>
    </location>
</feature>
<dbReference type="PANTHER" id="PTHR46609">
    <property type="entry name" value="EXONUCLEASE, PHAGE-TYPE/RECB, C-TERMINAL DOMAIN-CONTAINING PROTEIN"/>
    <property type="match status" value="1"/>
</dbReference>
<sequence length="532" mass="60357">MAGEEEKQLAIERNETINGIPYITVVADGSWMKRSYGSAYDSPSGVGTIIGYRTGKVLFVGVRNKYCVLCDMAEQRGVEVRKHKCYKNFDSNASSTRMESDAIVEGFKSNLEMHGLIYKTLVADGDSSVYNSIRHNAPYHDMNIVVRKVEYTNHLLYNLCKKLKTVARTTVPKAMMHRKRDFVQLRNVVDHNILAMRKEILRVAAVRNQETQAHHMKAKELLEDILNIPSHIFGEHKRCRERGVHQDLCNNKKNYVPSLKHCGLFQQIYSAVKWLSTYSDSLLLNVTNNPAESFNSIICKEIGGKRIHFGKRGSYNVRIAGSVVQYNTQVLTQIHENMCKDVPAVVADLENRQLKVARNKECRKVHGRKRFKRDAGPDSHYGPHSQKPDLPPHVFEQLQQHHAEKLLENANNRDEIECQTSGQSDCELWQSLRREMLTASNFGIVCRLRQTTPCAATVKSILFPLSLETAAMKYGRDMEGIARKEIAEKLKKDIPSCGLFIDEGNPCLGASLTVLLMKTVLSRLNVLCQLKI</sequence>
<evidence type="ECO:0000256" key="4">
    <source>
        <dbReference type="ARBA" id="ARBA00022839"/>
    </source>
</evidence>
<evidence type="ECO:0000313" key="8">
    <source>
        <dbReference type="Proteomes" id="UP000053097"/>
    </source>
</evidence>
<dbReference type="GO" id="GO:0006281">
    <property type="term" value="P:DNA repair"/>
    <property type="evidence" value="ECO:0007669"/>
    <property type="project" value="UniProtKB-ARBA"/>
</dbReference>
<dbReference type="Pfam" id="PF01771">
    <property type="entry name" value="Viral_alk_exo"/>
    <property type="match status" value="1"/>
</dbReference>
<dbReference type="Gene3D" id="3.90.320.10">
    <property type="match status" value="1"/>
</dbReference>
<protein>
    <recommendedName>
        <fullName evidence="6">Mutator-like transposase domain-containing protein</fullName>
    </recommendedName>
</protein>
<keyword evidence="2" id="KW-0255">Endonuclease</keyword>
<dbReference type="Proteomes" id="UP000053097">
    <property type="component" value="Unassembled WGS sequence"/>
</dbReference>
<accession>A0A026VZ66</accession>
<organism evidence="7 8">
    <name type="scientific">Ooceraea biroi</name>
    <name type="common">Clonal raider ant</name>
    <name type="synonym">Cerapachys biroi</name>
    <dbReference type="NCBI Taxonomy" id="2015173"/>
    <lineage>
        <taxon>Eukaryota</taxon>
        <taxon>Metazoa</taxon>
        <taxon>Ecdysozoa</taxon>
        <taxon>Arthropoda</taxon>
        <taxon>Hexapoda</taxon>
        <taxon>Insecta</taxon>
        <taxon>Pterygota</taxon>
        <taxon>Neoptera</taxon>
        <taxon>Endopterygota</taxon>
        <taxon>Hymenoptera</taxon>
        <taxon>Apocrita</taxon>
        <taxon>Aculeata</taxon>
        <taxon>Formicoidea</taxon>
        <taxon>Formicidae</taxon>
        <taxon>Dorylinae</taxon>
        <taxon>Ooceraea</taxon>
    </lineage>
</organism>
<evidence type="ECO:0000256" key="1">
    <source>
        <dbReference type="ARBA" id="ARBA00022722"/>
    </source>
</evidence>
<evidence type="ECO:0000313" key="7">
    <source>
        <dbReference type="EMBL" id="EZA49093.1"/>
    </source>
</evidence>
<evidence type="ECO:0000256" key="3">
    <source>
        <dbReference type="ARBA" id="ARBA00022801"/>
    </source>
</evidence>
<reference evidence="7 8" key="1">
    <citation type="journal article" date="2014" name="Curr. Biol.">
        <title>The genome of the clonal raider ant Cerapachys biroi.</title>
        <authorList>
            <person name="Oxley P.R."/>
            <person name="Ji L."/>
            <person name="Fetter-Pruneda I."/>
            <person name="McKenzie S.K."/>
            <person name="Li C."/>
            <person name="Hu H."/>
            <person name="Zhang G."/>
            <person name="Kronauer D.J."/>
        </authorList>
    </citation>
    <scope>NUCLEOTIDE SEQUENCE [LARGE SCALE GENOMIC DNA]</scope>
</reference>
<evidence type="ECO:0000259" key="6">
    <source>
        <dbReference type="Pfam" id="PF20700"/>
    </source>
</evidence>
<gene>
    <name evidence="7" type="ORF">X777_12633</name>
</gene>
<evidence type="ECO:0000256" key="2">
    <source>
        <dbReference type="ARBA" id="ARBA00022759"/>
    </source>
</evidence>
<dbReference type="GO" id="GO:0004527">
    <property type="term" value="F:exonuclease activity"/>
    <property type="evidence" value="ECO:0007669"/>
    <property type="project" value="UniProtKB-KW"/>
</dbReference>
<dbReference type="InterPro" id="IPR051703">
    <property type="entry name" value="NF-kappa-B_Signaling_Reg"/>
</dbReference>
<dbReference type="InterPro" id="IPR034720">
    <property type="entry name" value="Viral_alk_exo"/>
</dbReference>
<keyword evidence="1" id="KW-0540">Nuclease</keyword>
<dbReference type="Pfam" id="PF20700">
    <property type="entry name" value="Mutator"/>
    <property type="match status" value="1"/>
</dbReference>
<dbReference type="InterPro" id="IPR011335">
    <property type="entry name" value="Restrct_endonuc-II-like"/>
</dbReference>
<proteinExistence type="predicted"/>
<dbReference type="PANTHER" id="PTHR46609:SF8">
    <property type="entry name" value="YQAJ VIRAL RECOMBINASE DOMAIN-CONTAINING PROTEIN"/>
    <property type="match status" value="1"/>
</dbReference>
<dbReference type="AlphaFoldDB" id="A0A026VZ66"/>
<dbReference type="OrthoDB" id="7699452at2759"/>
<keyword evidence="3" id="KW-0378">Hydrolase</keyword>
<dbReference type="GO" id="GO:0004519">
    <property type="term" value="F:endonuclease activity"/>
    <property type="evidence" value="ECO:0007669"/>
    <property type="project" value="UniProtKB-KW"/>
</dbReference>
<evidence type="ECO:0000256" key="5">
    <source>
        <dbReference type="SAM" id="MobiDB-lite"/>
    </source>
</evidence>